<name>A0ABN7LXK7_9BACT</name>
<comment type="caution">
    <text evidence="2">The sequence shown here is derived from an EMBL/GenBank/DDBJ whole genome shotgun (WGS) entry which is preliminary data.</text>
</comment>
<evidence type="ECO:0008006" key="4">
    <source>
        <dbReference type="Google" id="ProtNLM"/>
    </source>
</evidence>
<feature type="chain" id="PRO_5047201328" description="HMA domain-containing protein" evidence="1">
    <location>
        <begin position="25"/>
        <end position="115"/>
    </location>
</feature>
<organism evidence="2 3">
    <name type="scientific">Nitrospira defluvii</name>
    <dbReference type="NCBI Taxonomy" id="330214"/>
    <lineage>
        <taxon>Bacteria</taxon>
        <taxon>Pseudomonadati</taxon>
        <taxon>Nitrospirota</taxon>
        <taxon>Nitrospiria</taxon>
        <taxon>Nitrospirales</taxon>
        <taxon>Nitrospiraceae</taxon>
        <taxon>Nitrospira</taxon>
    </lineage>
</organism>
<keyword evidence="3" id="KW-1185">Reference proteome</keyword>
<sequence>MRNPGMIGFFLVLLSGCLAIPAVAETSQERVALFLSGPDCSAQYQSIVAALTPISGVARVDPDSIPEHVLIDVSSGVVLPEELLAAARRALPSAVSCQVDIMKSCISAGPSSTQP</sequence>
<dbReference type="EMBL" id="CAJNBJ010000017">
    <property type="protein sequence ID" value="CAE6772722.1"/>
    <property type="molecule type" value="Genomic_DNA"/>
</dbReference>
<protein>
    <recommendedName>
        <fullName evidence="4">HMA domain-containing protein</fullName>
    </recommendedName>
</protein>
<evidence type="ECO:0000256" key="1">
    <source>
        <dbReference type="SAM" id="SignalP"/>
    </source>
</evidence>
<keyword evidence="1" id="KW-0732">Signal</keyword>
<accession>A0ABN7LXK7</accession>
<evidence type="ECO:0000313" key="3">
    <source>
        <dbReference type="Proteomes" id="UP000675880"/>
    </source>
</evidence>
<evidence type="ECO:0000313" key="2">
    <source>
        <dbReference type="EMBL" id="CAE6772722.1"/>
    </source>
</evidence>
<dbReference type="SUPFAM" id="SSF55008">
    <property type="entry name" value="HMA, heavy metal-associated domain"/>
    <property type="match status" value="1"/>
</dbReference>
<reference evidence="2 3" key="1">
    <citation type="submission" date="2021-02" db="EMBL/GenBank/DDBJ databases">
        <authorList>
            <person name="Han P."/>
        </authorList>
    </citation>
    <scope>NUCLEOTIDE SEQUENCE [LARGE SCALE GENOMIC DNA]</scope>
    <source>
        <strain evidence="2">Candidatus Nitrospira sp. ZN2</strain>
    </source>
</reference>
<dbReference type="Proteomes" id="UP000675880">
    <property type="component" value="Unassembled WGS sequence"/>
</dbReference>
<proteinExistence type="predicted"/>
<feature type="signal peptide" evidence="1">
    <location>
        <begin position="1"/>
        <end position="24"/>
    </location>
</feature>
<dbReference type="PROSITE" id="PS51257">
    <property type="entry name" value="PROKAR_LIPOPROTEIN"/>
    <property type="match status" value="1"/>
</dbReference>
<dbReference type="RefSeq" id="WP_213043193.1">
    <property type="nucleotide sequence ID" value="NZ_CAJNBJ010000017.1"/>
</dbReference>
<dbReference type="InterPro" id="IPR036163">
    <property type="entry name" value="HMA_dom_sf"/>
</dbReference>
<gene>
    <name evidence="2" type="ORF">NSPZN2_40368</name>
</gene>